<name>A0A819X288_9BILA</name>
<reference evidence="1" key="1">
    <citation type="submission" date="2021-02" db="EMBL/GenBank/DDBJ databases">
        <authorList>
            <person name="Nowell W R."/>
        </authorList>
    </citation>
    <scope>NUCLEOTIDE SEQUENCE</scope>
</reference>
<evidence type="ECO:0000313" key="2">
    <source>
        <dbReference type="Proteomes" id="UP000663874"/>
    </source>
</evidence>
<dbReference type="EMBL" id="CAJOBE010011581">
    <property type="protein sequence ID" value="CAF4134016.1"/>
    <property type="molecule type" value="Genomic_DNA"/>
</dbReference>
<dbReference type="PANTHER" id="PTHR46954:SF1">
    <property type="entry name" value="C2H2-TYPE DOMAIN-CONTAINING PROTEIN"/>
    <property type="match status" value="1"/>
</dbReference>
<evidence type="ECO:0000313" key="1">
    <source>
        <dbReference type="EMBL" id="CAF4134016.1"/>
    </source>
</evidence>
<dbReference type="PANTHER" id="PTHR46954">
    <property type="entry name" value="C2H2-TYPE DOMAIN-CONTAINING PROTEIN"/>
    <property type="match status" value="1"/>
</dbReference>
<proteinExistence type="predicted"/>
<dbReference type="Proteomes" id="UP000663874">
    <property type="component" value="Unassembled WGS sequence"/>
</dbReference>
<feature type="non-terminal residue" evidence="1">
    <location>
        <position position="1"/>
    </location>
</feature>
<comment type="caution">
    <text evidence="1">The sequence shown here is derived from an EMBL/GenBank/DDBJ whole genome shotgun (WGS) entry which is preliminary data.</text>
</comment>
<dbReference type="AlphaFoldDB" id="A0A819X288"/>
<protein>
    <submittedName>
        <fullName evidence="1">Uncharacterized protein</fullName>
    </submittedName>
</protein>
<accession>A0A819X288</accession>
<gene>
    <name evidence="1" type="ORF">FNK824_LOCUS32882</name>
</gene>
<sequence>ALFILTHAPSQTAYNIVERRMAPLSHDLAGLNLPHDHFGSHLNESGVTINIELEKLNFRKAR</sequence>
<organism evidence="1 2">
    <name type="scientific">Rotaria sordida</name>
    <dbReference type="NCBI Taxonomy" id="392033"/>
    <lineage>
        <taxon>Eukaryota</taxon>
        <taxon>Metazoa</taxon>
        <taxon>Spiralia</taxon>
        <taxon>Gnathifera</taxon>
        <taxon>Rotifera</taxon>
        <taxon>Eurotatoria</taxon>
        <taxon>Bdelloidea</taxon>
        <taxon>Philodinida</taxon>
        <taxon>Philodinidae</taxon>
        <taxon>Rotaria</taxon>
    </lineage>
</organism>